<feature type="compositionally biased region" description="Polar residues" evidence="1">
    <location>
        <begin position="201"/>
        <end position="210"/>
    </location>
</feature>
<comment type="caution">
    <text evidence="2">The sequence shown here is derived from an EMBL/GenBank/DDBJ whole genome shotgun (WGS) entry which is preliminary data.</text>
</comment>
<gene>
    <name evidence="2" type="ORF">N0V93_000281</name>
</gene>
<reference evidence="2" key="1">
    <citation type="submission" date="2022-10" db="EMBL/GenBank/DDBJ databases">
        <title>Tapping the CABI collections for fungal endophytes: first genome assemblies for Collariella, Neodidymelliopsis, Ascochyta clinopodiicola, Didymella pomorum, Didymosphaeria variabile, Neocosmospora piperis and Neocucurbitaria cava.</title>
        <authorList>
            <person name="Hill R."/>
        </authorList>
    </citation>
    <scope>NUCLEOTIDE SEQUENCE</scope>
    <source>
        <strain evidence="2">IMI 355082</strain>
    </source>
</reference>
<dbReference type="Proteomes" id="UP001140453">
    <property type="component" value="Unassembled WGS sequence"/>
</dbReference>
<feature type="region of interest" description="Disordered" evidence="1">
    <location>
        <begin position="179"/>
        <end position="229"/>
    </location>
</feature>
<feature type="region of interest" description="Disordered" evidence="1">
    <location>
        <begin position="15"/>
        <end position="36"/>
    </location>
</feature>
<dbReference type="OrthoDB" id="10682549at2759"/>
<accession>A0A9W9D182</accession>
<evidence type="ECO:0000256" key="1">
    <source>
        <dbReference type="SAM" id="MobiDB-lite"/>
    </source>
</evidence>
<name>A0A9W9D182_9PEZI</name>
<dbReference type="AlphaFoldDB" id="A0A9W9D182"/>
<feature type="compositionally biased region" description="Basic and acidic residues" evidence="1">
    <location>
        <begin position="220"/>
        <end position="229"/>
    </location>
</feature>
<proteinExistence type="predicted"/>
<dbReference type="EMBL" id="JAPEVB010000001">
    <property type="protein sequence ID" value="KAJ4396064.1"/>
    <property type="molecule type" value="Genomic_DNA"/>
</dbReference>
<evidence type="ECO:0000313" key="2">
    <source>
        <dbReference type="EMBL" id="KAJ4396064.1"/>
    </source>
</evidence>
<organism evidence="2 3">
    <name type="scientific">Gnomoniopsis smithogilvyi</name>
    <dbReference type="NCBI Taxonomy" id="1191159"/>
    <lineage>
        <taxon>Eukaryota</taxon>
        <taxon>Fungi</taxon>
        <taxon>Dikarya</taxon>
        <taxon>Ascomycota</taxon>
        <taxon>Pezizomycotina</taxon>
        <taxon>Sordariomycetes</taxon>
        <taxon>Sordariomycetidae</taxon>
        <taxon>Diaporthales</taxon>
        <taxon>Gnomoniaceae</taxon>
        <taxon>Gnomoniopsis</taxon>
    </lineage>
</organism>
<feature type="compositionally biased region" description="Polar residues" evidence="1">
    <location>
        <begin position="114"/>
        <end position="132"/>
    </location>
</feature>
<sequence length="250" mass="27875">MHCLCRLFRSKSSLKRDSKDDGWSEQAGAELDGAHPTQENIAKLWKQIKDAQKALTQLEALVSALHDNADASPGIPTCFANPWPSSNASIAKQLEGMQSSAESLTRILRKHNPLSPTSTALPTLSPDASTPRSDLYPAPLRLPRHTSPTGAERLNRPDAPAPFDQEIRLLDSELRQRHSLGSTMPCPRPSTNRPVSLPIPNRQNPQFSTEAKTRKLRSMQRPENRLDNERPLGMDELMTWLRAGHSMREL</sequence>
<feature type="region of interest" description="Disordered" evidence="1">
    <location>
        <begin position="112"/>
        <end position="162"/>
    </location>
</feature>
<keyword evidence="3" id="KW-1185">Reference proteome</keyword>
<protein>
    <submittedName>
        <fullName evidence="2">Uncharacterized protein</fullName>
    </submittedName>
</protein>
<evidence type="ECO:0000313" key="3">
    <source>
        <dbReference type="Proteomes" id="UP001140453"/>
    </source>
</evidence>